<feature type="domain" description="K Homology" evidence="4">
    <location>
        <begin position="224"/>
        <end position="327"/>
    </location>
</feature>
<evidence type="ECO:0000256" key="1">
    <source>
        <dbReference type="ARBA" id="ARBA00022737"/>
    </source>
</evidence>
<feature type="compositionally biased region" description="Low complexity" evidence="3">
    <location>
        <begin position="266"/>
        <end position="280"/>
    </location>
</feature>
<dbReference type="CDD" id="cd22414">
    <property type="entry name" value="KH-I_Vigilin_rpt11"/>
    <property type="match status" value="1"/>
</dbReference>
<dbReference type="CDD" id="cd22412">
    <property type="entry name" value="KH-I_Vigilin_rpt9"/>
    <property type="match status" value="1"/>
</dbReference>
<keyword evidence="2" id="KW-0694">RNA-binding</keyword>
<reference evidence="6" key="1">
    <citation type="submission" date="2025-08" db="UniProtKB">
        <authorList>
            <consortium name="RefSeq"/>
        </authorList>
    </citation>
    <scope>IDENTIFICATION</scope>
    <source>
        <tissue evidence="6">Testes</tissue>
    </source>
</reference>
<accession>A0ABM0GPC7</accession>
<protein>
    <submittedName>
        <fullName evidence="6">Vigilin-like</fullName>
    </submittedName>
</protein>
<name>A0ABM0GPC7_SACKO</name>
<dbReference type="Pfam" id="PF00013">
    <property type="entry name" value="KH_1"/>
    <property type="match status" value="6"/>
</dbReference>
<dbReference type="PROSITE" id="PS50084">
    <property type="entry name" value="KH_TYPE_1"/>
    <property type="match status" value="7"/>
</dbReference>
<dbReference type="InterPro" id="IPR004087">
    <property type="entry name" value="KH_dom"/>
</dbReference>
<dbReference type="RefSeq" id="XP_002734359.2">
    <property type="nucleotide sequence ID" value="XM_002734313.2"/>
</dbReference>
<dbReference type="SUPFAM" id="SSF54791">
    <property type="entry name" value="Eukaryotic type KH-domain (KH-domain type I)"/>
    <property type="match status" value="7"/>
</dbReference>
<evidence type="ECO:0000256" key="2">
    <source>
        <dbReference type="PROSITE-ProRule" id="PRU00117"/>
    </source>
</evidence>
<keyword evidence="5" id="KW-1185">Reference proteome</keyword>
<keyword evidence="1" id="KW-0677">Repeat</keyword>
<feature type="region of interest" description="Disordered" evidence="3">
    <location>
        <begin position="266"/>
        <end position="301"/>
    </location>
</feature>
<evidence type="ECO:0000313" key="6">
    <source>
        <dbReference type="RefSeq" id="XP_002734359.2"/>
    </source>
</evidence>
<dbReference type="CDD" id="cd22413">
    <property type="entry name" value="KH-I_Vigilin_rpt10"/>
    <property type="match status" value="1"/>
</dbReference>
<evidence type="ECO:0000259" key="4">
    <source>
        <dbReference type="SMART" id="SM00322"/>
    </source>
</evidence>
<dbReference type="CDD" id="cd22416">
    <property type="entry name" value="KH-I_Vigilin_rpt13"/>
    <property type="match status" value="1"/>
</dbReference>
<feature type="domain" description="K Homology" evidence="4">
    <location>
        <begin position="151"/>
        <end position="220"/>
    </location>
</feature>
<dbReference type="InterPro" id="IPR004088">
    <property type="entry name" value="KH_dom_type_1"/>
</dbReference>
<dbReference type="GeneID" id="100377518"/>
<gene>
    <name evidence="6" type="primary">LOC100377518</name>
</gene>
<dbReference type="CDD" id="cd22418">
    <property type="entry name" value="KH-I_Vigilin_rpt15"/>
    <property type="match status" value="1"/>
</dbReference>
<evidence type="ECO:0000313" key="5">
    <source>
        <dbReference type="Proteomes" id="UP000694865"/>
    </source>
</evidence>
<dbReference type="PANTHER" id="PTHR10627:SF31">
    <property type="entry name" value="DODECA-SATELLITE-BINDING PROTEIN 1, ISOFORM A"/>
    <property type="match status" value="1"/>
</dbReference>
<feature type="domain" description="K Homology" evidence="4">
    <location>
        <begin position="78"/>
        <end position="147"/>
    </location>
</feature>
<evidence type="ECO:0000256" key="3">
    <source>
        <dbReference type="SAM" id="MobiDB-lite"/>
    </source>
</evidence>
<dbReference type="InterPro" id="IPR036612">
    <property type="entry name" value="KH_dom_type_1_sf"/>
</dbReference>
<dbReference type="PANTHER" id="PTHR10627">
    <property type="entry name" value="SCP160"/>
    <property type="match status" value="1"/>
</dbReference>
<feature type="region of interest" description="Disordered" evidence="3">
    <location>
        <begin position="563"/>
        <end position="625"/>
    </location>
</feature>
<proteinExistence type="predicted"/>
<dbReference type="CDD" id="cd22417">
    <property type="entry name" value="KH-I_Vigilin_rpt14"/>
    <property type="match status" value="1"/>
</dbReference>
<feature type="domain" description="K Homology" evidence="4">
    <location>
        <begin position="328"/>
        <end position="394"/>
    </location>
</feature>
<feature type="domain" description="K Homology" evidence="4">
    <location>
        <begin position="479"/>
        <end position="548"/>
    </location>
</feature>
<feature type="domain" description="K Homology" evidence="4">
    <location>
        <begin position="406"/>
        <end position="475"/>
    </location>
</feature>
<feature type="domain" description="K Homology" evidence="4">
    <location>
        <begin position="4"/>
        <end position="73"/>
    </location>
</feature>
<sequence length="625" mass="69599">MQANVTQLEISIASKYHQSLIGAKGRLVRSIMEDCGGVMIHFPNEGSGSDKVTLRGPKDDVDKAKKQLMELANERAQSSFTAEVHAKPEYHKFLIGRGGTNIRKVRDRTGARIVFPTSKDEDQELITIIGKKECVDDAKGELEQLIKNLDNIAESEISVDPKFHRHFVARRGQVLRDIADDYGGVTVSFPRSGTKNDKVTVKGAKDCVEGAKNRILEIVQDLESQVTVECIIDQKNHRTVMGAKGSKVQAITSEYEVGIKFPDRNMNMNAESNGNNGNGEPIEPVVNGDGGSENSEDDKPKKCDTIIITGKQDNCDRAKAALLALVPVTEEVTVPFEFHRFIIGVKGAGVRRMMDDHDVNIAIPPPAQQSSIIRVTGPVNNVENAKIALLNRVEELEKEKEDRVLRNFQLTVNVSPVHHPKIIGRRGQVITKIRQDHSVNIQFPDRDSEQMNTITITGYEQNAEAAKQAILKIVQELEDMSTVEVKIDQRVHPRLIGNKGHAIRKVMEDYKVDIRFPRGNDVDPDLVTITGMEDDVLDAKDHLLNLEEEFMQDITERSMLQQYMSPPRSTSEYREKNQPRGFVVRDAPWNKPPDTTSTQEYPSLGSVAAAPTSGGNAPRWGPSKR</sequence>
<dbReference type="CDD" id="cd22415">
    <property type="entry name" value="KH-I_Vigilin_rpt12"/>
    <property type="match status" value="1"/>
</dbReference>
<dbReference type="Gene3D" id="3.30.1370.10">
    <property type="entry name" value="K Homology domain, type 1"/>
    <property type="match status" value="7"/>
</dbReference>
<organism evidence="5 6">
    <name type="scientific">Saccoglossus kowalevskii</name>
    <name type="common">Acorn worm</name>
    <dbReference type="NCBI Taxonomy" id="10224"/>
    <lineage>
        <taxon>Eukaryota</taxon>
        <taxon>Metazoa</taxon>
        <taxon>Hemichordata</taxon>
        <taxon>Enteropneusta</taxon>
        <taxon>Harrimaniidae</taxon>
        <taxon>Saccoglossus</taxon>
    </lineage>
</organism>
<dbReference type="Proteomes" id="UP000694865">
    <property type="component" value="Unplaced"/>
</dbReference>
<dbReference type="SMART" id="SM00322">
    <property type="entry name" value="KH"/>
    <property type="match status" value="7"/>
</dbReference>